<reference evidence="7 8" key="1">
    <citation type="submission" date="2020-07" db="EMBL/GenBank/DDBJ databases">
        <title>Genomes of two Microcystis aeruginosa (Cyanobacteria) strains from Florida (USA) with disparate toxicogenic potential.</title>
        <authorList>
            <person name="Lefler F.W."/>
            <person name="Barbosa M."/>
            <person name="Berthold D.E."/>
            <person name="Laughinghouse H.D. IV."/>
        </authorList>
    </citation>
    <scope>NUCLEOTIDE SEQUENCE [LARGE SCALE GENOMIC DNA]</scope>
    <source>
        <strain evidence="7 8">BLCCF158</strain>
    </source>
</reference>
<dbReference type="SMART" id="SM00320">
    <property type="entry name" value="WD40"/>
    <property type="match status" value="7"/>
</dbReference>
<dbReference type="PROSITE" id="PS50294">
    <property type="entry name" value="WD_REPEATS_REGION"/>
    <property type="match status" value="6"/>
</dbReference>
<dbReference type="GO" id="GO:0005524">
    <property type="term" value="F:ATP binding"/>
    <property type="evidence" value="ECO:0007669"/>
    <property type="project" value="InterPro"/>
</dbReference>
<evidence type="ECO:0000259" key="6">
    <source>
        <dbReference type="PROSITE" id="PS50011"/>
    </source>
</evidence>
<keyword evidence="5" id="KW-0472">Membrane</keyword>
<keyword evidence="5" id="KW-1133">Transmembrane helix</keyword>
<feature type="repeat" description="WD" evidence="3">
    <location>
        <begin position="544"/>
        <end position="585"/>
    </location>
</feature>
<dbReference type="SMART" id="SM00220">
    <property type="entry name" value="S_TKc"/>
    <property type="match status" value="1"/>
</dbReference>
<dbReference type="InterPro" id="IPR011009">
    <property type="entry name" value="Kinase-like_dom_sf"/>
</dbReference>
<dbReference type="PANTHER" id="PTHR19879:SF9">
    <property type="entry name" value="TRANSCRIPTION INITIATION FACTOR TFIID SUBUNIT 5"/>
    <property type="match status" value="1"/>
</dbReference>
<dbReference type="RefSeq" id="WP_185240507.1">
    <property type="nucleotide sequence ID" value="NZ_JACEGC010000095.1"/>
</dbReference>
<feature type="repeat" description="WD" evidence="3">
    <location>
        <begin position="648"/>
        <end position="679"/>
    </location>
</feature>
<evidence type="ECO:0000256" key="2">
    <source>
        <dbReference type="ARBA" id="ARBA00022737"/>
    </source>
</evidence>
<dbReference type="CDD" id="cd00200">
    <property type="entry name" value="WD40"/>
    <property type="match status" value="1"/>
</dbReference>
<feature type="region of interest" description="Disordered" evidence="4">
    <location>
        <begin position="308"/>
        <end position="327"/>
    </location>
</feature>
<dbReference type="GO" id="GO:0004672">
    <property type="term" value="F:protein kinase activity"/>
    <property type="evidence" value="ECO:0007669"/>
    <property type="project" value="InterPro"/>
</dbReference>
<dbReference type="SUPFAM" id="SSF50978">
    <property type="entry name" value="WD40 repeat-like"/>
    <property type="match status" value="1"/>
</dbReference>
<dbReference type="AlphaFoldDB" id="A0A841V090"/>
<dbReference type="InterPro" id="IPR001680">
    <property type="entry name" value="WD40_rpt"/>
</dbReference>
<keyword evidence="5" id="KW-0812">Transmembrane</keyword>
<dbReference type="PROSITE" id="PS00678">
    <property type="entry name" value="WD_REPEATS_1"/>
    <property type="match status" value="4"/>
</dbReference>
<dbReference type="PROSITE" id="PS50082">
    <property type="entry name" value="WD_REPEATS_2"/>
    <property type="match status" value="6"/>
</dbReference>
<name>A0A841V090_MICAE</name>
<dbReference type="Pfam" id="PF00400">
    <property type="entry name" value="WD40"/>
    <property type="match status" value="7"/>
</dbReference>
<keyword evidence="7" id="KW-0808">Transferase</keyword>
<keyword evidence="2" id="KW-0677">Repeat</keyword>
<accession>A0A841V090</accession>
<dbReference type="InterPro" id="IPR015943">
    <property type="entry name" value="WD40/YVTN_repeat-like_dom_sf"/>
</dbReference>
<feature type="domain" description="Protein kinase" evidence="6">
    <location>
        <begin position="41"/>
        <end position="305"/>
    </location>
</feature>
<dbReference type="InterPro" id="IPR000719">
    <property type="entry name" value="Prot_kinase_dom"/>
</dbReference>
<dbReference type="Proteomes" id="UP000525432">
    <property type="component" value="Unassembled WGS sequence"/>
</dbReference>
<dbReference type="Pfam" id="PF00069">
    <property type="entry name" value="Pkinase"/>
    <property type="match status" value="1"/>
</dbReference>
<organism evidence="7 8">
    <name type="scientific">Microcystis aeruginosa BLCC-F158</name>
    <dbReference type="NCBI Taxonomy" id="2755316"/>
    <lineage>
        <taxon>Bacteria</taxon>
        <taxon>Bacillati</taxon>
        <taxon>Cyanobacteriota</taxon>
        <taxon>Cyanophyceae</taxon>
        <taxon>Oscillatoriophycideae</taxon>
        <taxon>Chroococcales</taxon>
        <taxon>Microcystaceae</taxon>
        <taxon>Microcystis</taxon>
    </lineage>
</organism>
<evidence type="ECO:0000256" key="4">
    <source>
        <dbReference type="SAM" id="MobiDB-lite"/>
    </source>
</evidence>
<dbReference type="InterPro" id="IPR036322">
    <property type="entry name" value="WD40_repeat_dom_sf"/>
</dbReference>
<dbReference type="EMBL" id="JACEGC010000095">
    <property type="protein sequence ID" value="MBC1196843.1"/>
    <property type="molecule type" value="Genomic_DNA"/>
</dbReference>
<proteinExistence type="predicted"/>
<feature type="repeat" description="WD" evidence="3">
    <location>
        <begin position="586"/>
        <end position="627"/>
    </location>
</feature>
<dbReference type="InterPro" id="IPR020472">
    <property type="entry name" value="WD40_PAC1"/>
</dbReference>
<feature type="repeat" description="WD" evidence="3">
    <location>
        <begin position="412"/>
        <end position="453"/>
    </location>
</feature>
<protein>
    <submittedName>
        <fullName evidence="7">Protein kinase</fullName>
    </submittedName>
</protein>
<dbReference type="SUPFAM" id="SSF56112">
    <property type="entry name" value="Protein kinase-like (PK-like)"/>
    <property type="match status" value="1"/>
</dbReference>
<evidence type="ECO:0000313" key="8">
    <source>
        <dbReference type="Proteomes" id="UP000525432"/>
    </source>
</evidence>
<evidence type="ECO:0000256" key="5">
    <source>
        <dbReference type="SAM" id="Phobius"/>
    </source>
</evidence>
<dbReference type="NCBIfam" id="NF045510">
    <property type="entry name" value="4Cys_prefix_kin"/>
    <property type="match status" value="1"/>
</dbReference>
<dbReference type="InterPro" id="IPR019775">
    <property type="entry name" value="WD40_repeat_CS"/>
</dbReference>
<feature type="compositionally biased region" description="Pro residues" evidence="4">
    <location>
        <begin position="309"/>
        <end position="323"/>
    </location>
</feature>
<evidence type="ECO:0000313" key="7">
    <source>
        <dbReference type="EMBL" id="MBC1196843.1"/>
    </source>
</evidence>
<keyword evidence="1 3" id="KW-0853">WD repeat</keyword>
<sequence length="765" mass="85332">MKPCYCINPDCSQPEHPSNNNSNTRYCQSCGSELLLNGKYRVSRLLSDKTGFGVVYEAFEGFTAKILKVLQEKWNNEPKAVELFKREYDVLLELSRQNVTGVPRADAYFQYSTREGKILHCLVMEKVEGIDLEQWLKQYDNLSQKRALKWLREITLILDKIHQQNWLHRDIKPPNIMLRNSGELVLIDFGTAREETQTYHQKVKGQQVTGITSAGYTPNEQQHGQAVIQSDFHALGRTFVHLLTGKHPLEIYDPINDVLPWREETENIHPLLLDFIDELMGRLPRNRPANTRVILQRLDEIEQQLKLPPITPTIPSPPAPNPQPVVTQKQPPVIPKINPSPPVSPVAVPKKLPVQPVKKNNLRSGLIAIGGVFLLGVGIMQGYGYLKYKRFPVTPQFLISGLVDTPFLYKTFTGHSEAVNSVAYSPDGRFLASVSNYDSIKIWDIENGKEPLNLANNSSLINLVAYNPLAVIILDGIVSPLPLQQQVELNLNKVLSVAYSPDGRYLASGGGTLLTQGEEQGEEQSVDIIKIWDIERRKELFPITVNSRHIVNSVAYSPDGRYLASGSADKTIKIWDIKTGTELTTLTGHSDAVTSVYYSPNGSYLASGSSDGTIKIWDVKNNKELNTFIDDSPYKYPPSMNVGEDIKIAYSPDGRYLASTSRNDTIKIWDVKTGNKVHTLTGHSGPVDSVAYSPDGRYLASGSADNTIKIWDVKTGTELRNLPLTSPSGLTTSSMYSNSVAYSPDGRYLASGNEDKTIKIWRVGQ</sequence>
<dbReference type="Gene3D" id="3.30.200.20">
    <property type="entry name" value="Phosphorylase Kinase, domain 1"/>
    <property type="match status" value="1"/>
</dbReference>
<evidence type="ECO:0000256" key="3">
    <source>
        <dbReference type="PROSITE-ProRule" id="PRU00221"/>
    </source>
</evidence>
<feature type="repeat" description="WD" evidence="3">
    <location>
        <begin position="730"/>
        <end position="765"/>
    </location>
</feature>
<dbReference type="Gene3D" id="2.130.10.10">
    <property type="entry name" value="YVTN repeat-like/Quinoprotein amine dehydrogenase"/>
    <property type="match status" value="4"/>
</dbReference>
<feature type="transmembrane region" description="Helical" evidence="5">
    <location>
        <begin position="365"/>
        <end position="386"/>
    </location>
</feature>
<gene>
    <name evidence="7" type="ORF">H0901_16695</name>
</gene>
<dbReference type="PANTHER" id="PTHR19879">
    <property type="entry name" value="TRANSCRIPTION INITIATION FACTOR TFIID"/>
    <property type="match status" value="1"/>
</dbReference>
<dbReference type="CDD" id="cd14014">
    <property type="entry name" value="STKc_PknB_like"/>
    <property type="match status" value="1"/>
</dbReference>
<keyword evidence="7" id="KW-0418">Kinase</keyword>
<evidence type="ECO:0000256" key="1">
    <source>
        <dbReference type="ARBA" id="ARBA00022574"/>
    </source>
</evidence>
<dbReference type="Gene3D" id="1.10.510.10">
    <property type="entry name" value="Transferase(Phosphotransferase) domain 1"/>
    <property type="match status" value="1"/>
</dbReference>
<feature type="repeat" description="WD" evidence="3">
    <location>
        <begin position="680"/>
        <end position="721"/>
    </location>
</feature>
<comment type="caution">
    <text evidence="7">The sequence shown here is derived from an EMBL/GenBank/DDBJ whole genome shotgun (WGS) entry which is preliminary data.</text>
</comment>
<dbReference type="PROSITE" id="PS50011">
    <property type="entry name" value="PROTEIN_KINASE_DOM"/>
    <property type="match status" value="1"/>
</dbReference>
<dbReference type="PRINTS" id="PR00320">
    <property type="entry name" value="GPROTEINBRPT"/>
</dbReference>